<evidence type="ECO:0000256" key="9">
    <source>
        <dbReference type="ARBA" id="ARBA00023136"/>
    </source>
</evidence>
<feature type="signal peptide" evidence="11">
    <location>
        <begin position="1"/>
        <end position="27"/>
    </location>
</feature>
<dbReference type="SUPFAM" id="SSF56935">
    <property type="entry name" value="Porins"/>
    <property type="match status" value="1"/>
</dbReference>
<organism evidence="13 14">
    <name type="scientific">Thalassotalea fonticola</name>
    <dbReference type="NCBI Taxonomy" id="3065649"/>
    <lineage>
        <taxon>Bacteria</taxon>
        <taxon>Pseudomonadati</taxon>
        <taxon>Pseudomonadota</taxon>
        <taxon>Gammaproteobacteria</taxon>
        <taxon>Alteromonadales</taxon>
        <taxon>Colwelliaceae</taxon>
        <taxon>Thalassotalea</taxon>
    </lineage>
</organism>
<evidence type="ECO:0000256" key="7">
    <source>
        <dbReference type="ARBA" id="ARBA00023065"/>
    </source>
</evidence>
<evidence type="ECO:0000256" key="1">
    <source>
        <dbReference type="ARBA" id="ARBA00004571"/>
    </source>
</evidence>
<feature type="domain" description="Porin" evidence="12">
    <location>
        <begin position="14"/>
        <end position="302"/>
    </location>
</feature>
<feature type="chain" id="PRO_5047510506" evidence="11">
    <location>
        <begin position="28"/>
        <end position="322"/>
    </location>
</feature>
<evidence type="ECO:0000256" key="5">
    <source>
        <dbReference type="ARBA" id="ARBA00022692"/>
    </source>
</evidence>
<evidence type="ECO:0000259" key="12">
    <source>
        <dbReference type="Pfam" id="PF13609"/>
    </source>
</evidence>
<sequence>MNLTNTNLVKTSMALALAVTFAAPVMAGDEINFYGKANVGLQMSDEGGESETEVKSNASRLGVTGDLKVNDSLSVVYKAEVQLEMADDSDDKDNIKGRNQYIGLKGNFGAVLLGRNDTMLKQSQGKIDLFSDYEADIKNLWKGENRMGETVTYISPKFGDFYAGVSYVAEGDDDQGGDAGVSTAIFYGDSKLKKSAWYASVALDSEVDGEDAMRLNVATKLAGFKLGFIAHSQEVVETGDETTGFLVSAAYKINDFTLKGQVQTSEDDFGDEAEKTAFTAGVDYSLAKNAKIFAFYTAFDLDEDVTGDEDESYLSTGIEYKF</sequence>
<keyword evidence="9" id="KW-0472">Membrane</keyword>
<dbReference type="RefSeq" id="WP_348397854.1">
    <property type="nucleotide sequence ID" value="NZ_CP136600.1"/>
</dbReference>
<dbReference type="InterPro" id="IPR050298">
    <property type="entry name" value="Gram-neg_bact_OMP"/>
</dbReference>
<keyword evidence="10" id="KW-0998">Cell outer membrane</keyword>
<keyword evidence="5" id="KW-0812">Transmembrane</keyword>
<evidence type="ECO:0000256" key="4">
    <source>
        <dbReference type="ARBA" id="ARBA00022452"/>
    </source>
</evidence>
<dbReference type="EMBL" id="CP136600">
    <property type="protein sequence ID" value="WOH39087.1"/>
    <property type="molecule type" value="Genomic_DNA"/>
</dbReference>
<reference evidence="13 14" key="1">
    <citation type="submission" date="2023-09" db="EMBL/GenBank/DDBJ databases">
        <authorList>
            <person name="Qi X."/>
        </authorList>
    </citation>
    <scope>NUCLEOTIDE SEQUENCE [LARGE SCALE GENOMIC DNA]</scope>
    <source>
        <strain evidence="13 14">S1-1</strain>
    </source>
</reference>
<keyword evidence="7" id="KW-0406">Ion transport</keyword>
<evidence type="ECO:0000256" key="3">
    <source>
        <dbReference type="ARBA" id="ARBA00022448"/>
    </source>
</evidence>
<comment type="subcellular location">
    <subcellularLocation>
        <location evidence="1">Cell outer membrane</location>
        <topology evidence="1">Multi-pass membrane protein</topology>
    </subcellularLocation>
</comment>
<dbReference type="PANTHER" id="PTHR34501">
    <property type="entry name" value="PROTEIN YDDL-RELATED"/>
    <property type="match status" value="1"/>
</dbReference>
<proteinExistence type="predicted"/>
<comment type="subunit">
    <text evidence="2">Homotrimer.</text>
</comment>
<evidence type="ECO:0000313" key="14">
    <source>
        <dbReference type="Proteomes" id="UP001301442"/>
    </source>
</evidence>
<keyword evidence="14" id="KW-1185">Reference proteome</keyword>
<dbReference type="Pfam" id="PF13609">
    <property type="entry name" value="Porin_4"/>
    <property type="match status" value="1"/>
</dbReference>
<keyword evidence="8" id="KW-0626">Porin</keyword>
<protein>
    <submittedName>
        <fullName evidence="13">Porin</fullName>
    </submittedName>
</protein>
<dbReference type="PANTHER" id="PTHR34501:SF9">
    <property type="entry name" value="MAJOR OUTER MEMBRANE PROTEIN P.IA"/>
    <property type="match status" value="1"/>
</dbReference>
<dbReference type="Proteomes" id="UP001301442">
    <property type="component" value="Chromosome"/>
</dbReference>
<keyword evidence="3" id="KW-0813">Transport</keyword>
<dbReference type="CDD" id="cd00342">
    <property type="entry name" value="gram_neg_porins"/>
    <property type="match status" value="1"/>
</dbReference>
<name>A0ABZ0GT08_9GAMM</name>
<evidence type="ECO:0000313" key="13">
    <source>
        <dbReference type="EMBL" id="WOH39087.1"/>
    </source>
</evidence>
<gene>
    <name evidence="13" type="ORF">RI844_07645</name>
</gene>
<accession>A0ABZ0GT08</accession>
<keyword evidence="4" id="KW-1134">Transmembrane beta strand</keyword>
<evidence type="ECO:0000256" key="8">
    <source>
        <dbReference type="ARBA" id="ARBA00023114"/>
    </source>
</evidence>
<dbReference type="InterPro" id="IPR023614">
    <property type="entry name" value="Porin_dom_sf"/>
</dbReference>
<evidence type="ECO:0000256" key="6">
    <source>
        <dbReference type="ARBA" id="ARBA00022729"/>
    </source>
</evidence>
<evidence type="ECO:0000256" key="11">
    <source>
        <dbReference type="SAM" id="SignalP"/>
    </source>
</evidence>
<evidence type="ECO:0000256" key="10">
    <source>
        <dbReference type="ARBA" id="ARBA00023237"/>
    </source>
</evidence>
<dbReference type="InterPro" id="IPR033900">
    <property type="entry name" value="Gram_neg_porin_domain"/>
</dbReference>
<dbReference type="Gene3D" id="2.40.160.10">
    <property type="entry name" value="Porin"/>
    <property type="match status" value="1"/>
</dbReference>
<evidence type="ECO:0000256" key="2">
    <source>
        <dbReference type="ARBA" id="ARBA00011233"/>
    </source>
</evidence>
<keyword evidence="6 11" id="KW-0732">Signal</keyword>